<name>A0A9D3VME5_9ROSI</name>
<feature type="transmembrane region" description="Helical" evidence="1">
    <location>
        <begin position="387"/>
        <end position="407"/>
    </location>
</feature>
<feature type="transmembrane region" description="Helical" evidence="1">
    <location>
        <begin position="51"/>
        <end position="71"/>
    </location>
</feature>
<dbReference type="Proteomes" id="UP000828251">
    <property type="component" value="Unassembled WGS sequence"/>
</dbReference>
<dbReference type="InterPro" id="IPR056696">
    <property type="entry name" value="DUF7794"/>
</dbReference>
<gene>
    <name evidence="3" type="ORF">J1N35_016837</name>
</gene>
<evidence type="ECO:0000313" key="3">
    <source>
        <dbReference type="EMBL" id="KAH1089580.1"/>
    </source>
</evidence>
<dbReference type="GO" id="GO:0012505">
    <property type="term" value="C:endomembrane system"/>
    <property type="evidence" value="ECO:0007669"/>
    <property type="project" value="TreeGrafter"/>
</dbReference>
<evidence type="ECO:0000259" key="2">
    <source>
        <dbReference type="Pfam" id="PF25070"/>
    </source>
</evidence>
<sequence length="424" mass="47177">MLKRSQLKYRKFSSREPISFAKEEEQYERTALIKLVKDHNRDRSRAFPRSIIFLTMKIIDFFLISSLLFSISRAESIGSVFFIDSPTHQFLRAPSSNDVSQSEPMLLPEVGATASVLLGFPPPITLSAAGSSKLNEVLISNPFERPRAVFMLEVSGVDDPLVVGPKNAFFHKALKSSVGLGSSKVDIQLPDEEQVSVISLDEPLRDYTEEEINDFASWLGGSYVPDATTPLHGILAIPFENGDDVNLHMSKKVHREFASKLFALFHSIRKAMQMHEDLSQALHRPAELIVGSFDGIKALQEQQDADGFDKLGMRLLLATLPKIFDSLQTSYEGQIVGVIVFNGASQPVSKPLINVMFTSRPSPRWLAETKTPTNTTLAAQVLVRRTLAWITGVVLLIATLLGVYFLLNMPLTRDTLLYSNVKLD</sequence>
<reference evidence="3 4" key="1">
    <citation type="journal article" date="2021" name="Plant Biotechnol. J.">
        <title>Multi-omics assisted identification of the key and species-specific regulatory components of drought-tolerant mechanisms in Gossypium stocksii.</title>
        <authorList>
            <person name="Yu D."/>
            <person name="Ke L."/>
            <person name="Zhang D."/>
            <person name="Wu Y."/>
            <person name="Sun Y."/>
            <person name="Mei J."/>
            <person name="Sun J."/>
            <person name="Sun Y."/>
        </authorList>
    </citation>
    <scope>NUCLEOTIDE SEQUENCE [LARGE SCALE GENOMIC DNA]</scope>
    <source>
        <strain evidence="4">cv. E1</strain>
        <tissue evidence="3">Leaf</tissue>
    </source>
</reference>
<dbReference type="EMBL" id="JAIQCV010000006">
    <property type="protein sequence ID" value="KAH1089580.1"/>
    <property type="molecule type" value="Genomic_DNA"/>
</dbReference>
<dbReference type="PANTHER" id="PTHR37735:SF1">
    <property type="entry name" value="OS08G0567000 PROTEIN"/>
    <property type="match status" value="1"/>
</dbReference>
<organism evidence="3 4">
    <name type="scientific">Gossypium stocksii</name>
    <dbReference type="NCBI Taxonomy" id="47602"/>
    <lineage>
        <taxon>Eukaryota</taxon>
        <taxon>Viridiplantae</taxon>
        <taxon>Streptophyta</taxon>
        <taxon>Embryophyta</taxon>
        <taxon>Tracheophyta</taxon>
        <taxon>Spermatophyta</taxon>
        <taxon>Magnoliopsida</taxon>
        <taxon>eudicotyledons</taxon>
        <taxon>Gunneridae</taxon>
        <taxon>Pentapetalae</taxon>
        <taxon>rosids</taxon>
        <taxon>malvids</taxon>
        <taxon>Malvales</taxon>
        <taxon>Malvaceae</taxon>
        <taxon>Malvoideae</taxon>
        <taxon>Gossypium</taxon>
    </lineage>
</organism>
<evidence type="ECO:0000256" key="1">
    <source>
        <dbReference type="SAM" id="Phobius"/>
    </source>
</evidence>
<evidence type="ECO:0000313" key="4">
    <source>
        <dbReference type="Proteomes" id="UP000828251"/>
    </source>
</evidence>
<proteinExistence type="predicted"/>
<feature type="domain" description="DUF7794" evidence="2">
    <location>
        <begin position="78"/>
        <end position="342"/>
    </location>
</feature>
<comment type="caution">
    <text evidence="3">The sequence shown here is derived from an EMBL/GenBank/DDBJ whole genome shotgun (WGS) entry which is preliminary data.</text>
</comment>
<keyword evidence="1" id="KW-0812">Transmembrane</keyword>
<keyword evidence="1" id="KW-0472">Membrane</keyword>
<keyword evidence="4" id="KW-1185">Reference proteome</keyword>
<accession>A0A9D3VME5</accession>
<protein>
    <recommendedName>
        <fullName evidence="2">DUF7794 domain-containing protein</fullName>
    </recommendedName>
</protein>
<keyword evidence="1" id="KW-1133">Transmembrane helix</keyword>
<dbReference type="AlphaFoldDB" id="A0A9D3VME5"/>
<dbReference type="PANTHER" id="PTHR37735">
    <property type="entry name" value="OS08G0567000 PROTEIN"/>
    <property type="match status" value="1"/>
</dbReference>
<dbReference type="Pfam" id="PF25070">
    <property type="entry name" value="DUF7794"/>
    <property type="match status" value="1"/>
</dbReference>
<dbReference type="OrthoDB" id="1928130at2759"/>